<evidence type="ECO:0000313" key="2">
    <source>
        <dbReference type="Proteomes" id="UP000737113"/>
    </source>
</evidence>
<sequence length="58" mass="6521">MTIGTGIFLVPDVGKGFTTAKALTFDELMRRYYWPLSSHTGTRIDSVEILCDELALLR</sequence>
<protein>
    <submittedName>
        <fullName evidence="1">Uncharacterized protein</fullName>
    </submittedName>
</protein>
<dbReference type="RefSeq" id="WP_169564174.1">
    <property type="nucleotide sequence ID" value="NZ_JAAXYH010000006.1"/>
</dbReference>
<keyword evidence="2" id="KW-1185">Reference proteome</keyword>
<dbReference type="AlphaFoldDB" id="A0A972JIV1"/>
<name>A0A972JIV1_9GAMM</name>
<dbReference type="Proteomes" id="UP000737113">
    <property type="component" value="Unassembled WGS sequence"/>
</dbReference>
<gene>
    <name evidence="1" type="ORF">HC757_09820</name>
</gene>
<accession>A0A972JIV1</accession>
<proteinExistence type="predicted"/>
<reference evidence="1" key="1">
    <citation type="submission" date="2020-04" db="EMBL/GenBank/DDBJ databases">
        <title>Description of Shewanella salipaludis sp. nov., isolated from a salt marsh.</title>
        <authorList>
            <person name="Park S."/>
            <person name="Yoon J.-H."/>
        </authorList>
    </citation>
    <scope>NUCLEOTIDE SEQUENCE</scope>
    <source>
        <strain evidence="1">SHSM-M6</strain>
    </source>
</reference>
<dbReference type="EMBL" id="JAAXYH010000006">
    <property type="protein sequence ID" value="NMH65468.1"/>
    <property type="molecule type" value="Genomic_DNA"/>
</dbReference>
<evidence type="ECO:0000313" key="1">
    <source>
        <dbReference type="EMBL" id="NMH65468.1"/>
    </source>
</evidence>
<organism evidence="1 2">
    <name type="scientific">Shewanella salipaludis</name>
    <dbReference type="NCBI Taxonomy" id="2723052"/>
    <lineage>
        <taxon>Bacteria</taxon>
        <taxon>Pseudomonadati</taxon>
        <taxon>Pseudomonadota</taxon>
        <taxon>Gammaproteobacteria</taxon>
        <taxon>Alteromonadales</taxon>
        <taxon>Shewanellaceae</taxon>
        <taxon>Shewanella</taxon>
    </lineage>
</organism>
<comment type="caution">
    <text evidence="1">The sequence shown here is derived from an EMBL/GenBank/DDBJ whole genome shotgun (WGS) entry which is preliminary data.</text>
</comment>